<dbReference type="InterPro" id="IPR050090">
    <property type="entry name" value="Tyrosine_recombinase_XerCD"/>
</dbReference>
<dbReference type="EMBL" id="CP159373">
    <property type="protein sequence ID" value="XCN73794.1"/>
    <property type="molecule type" value="Genomic_DNA"/>
</dbReference>
<keyword evidence="8 9" id="KW-0131">Cell cycle</keyword>
<organism evidence="12">
    <name type="scientific">Candidatus Electrothrix aestuarii</name>
    <dbReference type="NCBI Taxonomy" id="3062594"/>
    <lineage>
        <taxon>Bacteria</taxon>
        <taxon>Pseudomonadati</taxon>
        <taxon>Thermodesulfobacteriota</taxon>
        <taxon>Desulfobulbia</taxon>
        <taxon>Desulfobulbales</taxon>
        <taxon>Desulfobulbaceae</taxon>
        <taxon>Candidatus Electrothrix</taxon>
    </lineage>
</organism>
<feature type="active site" evidence="9">
    <location>
        <position position="144"/>
    </location>
</feature>
<dbReference type="Gene3D" id="1.10.150.130">
    <property type="match status" value="1"/>
</dbReference>
<evidence type="ECO:0000256" key="9">
    <source>
        <dbReference type="HAMAP-Rule" id="MF_01808"/>
    </source>
</evidence>
<evidence type="ECO:0000256" key="6">
    <source>
        <dbReference type="ARBA" id="ARBA00023125"/>
    </source>
</evidence>
<evidence type="ECO:0000313" key="12">
    <source>
        <dbReference type="EMBL" id="XCN73794.1"/>
    </source>
</evidence>
<keyword evidence="6 9" id="KW-0238">DNA-binding</keyword>
<dbReference type="Pfam" id="PF00589">
    <property type="entry name" value="Phage_integrase"/>
    <property type="match status" value="1"/>
</dbReference>
<dbReference type="NCBIfam" id="NF001399">
    <property type="entry name" value="PRK00283.1"/>
    <property type="match status" value="1"/>
</dbReference>
<dbReference type="PROSITE" id="PS51900">
    <property type="entry name" value="CB"/>
    <property type="match status" value="1"/>
</dbReference>
<dbReference type="GO" id="GO:0051301">
    <property type="term" value="P:cell division"/>
    <property type="evidence" value="ECO:0007669"/>
    <property type="project" value="UniProtKB-KW"/>
</dbReference>
<dbReference type="InterPro" id="IPR002104">
    <property type="entry name" value="Integrase_catalytic"/>
</dbReference>
<keyword evidence="3 9" id="KW-0132">Cell division</keyword>
<feature type="domain" description="Core-binding (CB)" evidence="11">
    <location>
        <begin position="1"/>
        <end position="83"/>
    </location>
</feature>
<evidence type="ECO:0000256" key="2">
    <source>
        <dbReference type="ARBA" id="ARBA00022490"/>
    </source>
</evidence>
<sequence>MNASHLPAFTDWLTIERGYSPHTVECYSRDVIEFFHSINKETKLKEISREHIGRYISSLYLMNSGSSVARKMSALRTFFKYCIRQGHISIDPLAGIAGPKRSRHIPTYLTVDEVFSLLEEPKKKDRFFLRDKAIMELIYSTGIRVSEAVATNLVDADFAAELIIIKGKGKKERLVPFGSTACQALQLWLPARNQLIAGRITRGDEPEREALFLNNRGTRLTVRSVERMVAGYGLRAGIAVRVTPHALRHSFATHLLEMGMDLRMVQELLGHASLSTTQQYTHLNLEHLTKVYDDAHPQAKKKEE</sequence>
<protein>
    <recommendedName>
        <fullName evidence="9">Tyrosine recombinase XerC</fullName>
    </recommendedName>
</protein>
<comment type="subcellular location">
    <subcellularLocation>
        <location evidence="1 9">Cytoplasm</location>
    </subcellularLocation>
</comment>
<dbReference type="NCBIfam" id="NF040815">
    <property type="entry name" value="recomb_XerA_Arch"/>
    <property type="match status" value="1"/>
</dbReference>
<dbReference type="PROSITE" id="PS51898">
    <property type="entry name" value="TYR_RECOMBINASE"/>
    <property type="match status" value="1"/>
</dbReference>
<comment type="similarity">
    <text evidence="9">Belongs to the 'phage' integrase family. XerC subfamily.</text>
</comment>
<evidence type="ECO:0000259" key="10">
    <source>
        <dbReference type="PROSITE" id="PS51898"/>
    </source>
</evidence>
<keyword evidence="4 9" id="KW-0159">Chromosome partition</keyword>
<dbReference type="PANTHER" id="PTHR30349:SF77">
    <property type="entry name" value="TYROSINE RECOMBINASE XERC"/>
    <property type="match status" value="1"/>
</dbReference>
<dbReference type="SUPFAM" id="SSF56349">
    <property type="entry name" value="DNA breaking-rejoining enzymes"/>
    <property type="match status" value="1"/>
</dbReference>
<feature type="active site" description="O-(3'-phospho-DNA)-tyrosine intermediate" evidence="9">
    <location>
        <position position="280"/>
    </location>
</feature>
<dbReference type="InterPro" id="IPR004107">
    <property type="entry name" value="Integrase_SAM-like_N"/>
</dbReference>
<feature type="active site" evidence="9">
    <location>
        <position position="245"/>
    </location>
</feature>
<evidence type="ECO:0000256" key="5">
    <source>
        <dbReference type="ARBA" id="ARBA00022908"/>
    </source>
</evidence>
<dbReference type="KEGG" id="eaj:Q3M24_03285"/>
<keyword evidence="5 9" id="KW-0229">DNA integration</keyword>
<evidence type="ECO:0000256" key="4">
    <source>
        <dbReference type="ARBA" id="ARBA00022829"/>
    </source>
</evidence>
<dbReference type="Gene3D" id="1.10.443.10">
    <property type="entry name" value="Intergrase catalytic core"/>
    <property type="match status" value="1"/>
</dbReference>
<gene>
    <name evidence="12" type="primary">xerA</name>
    <name evidence="9" type="synonym">xerC</name>
    <name evidence="12" type="ORF">Q3M24_03285</name>
</gene>
<dbReference type="GO" id="GO:0005737">
    <property type="term" value="C:cytoplasm"/>
    <property type="evidence" value="ECO:0007669"/>
    <property type="project" value="UniProtKB-SubCell"/>
</dbReference>
<evidence type="ECO:0000256" key="3">
    <source>
        <dbReference type="ARBA" id="ARBA00022618"/>
    </source>
</evidence>
<feature type="active site" evidence="9">
    <location>
        <position position="168"/>
    </location>
</feature>
<proteinExistence type="inferred from homology"/>
<comment type="function">
    <text evidence="9">Site-specific tyrosine recombinase, which acts by catalyzing the cutting and rejoining of the recombining DNA molecules. The XerC-XerD complex is essential to convert dimers of the bacterial chromosome into monomers to permit their segregation at cell division. It also contributes to the segregational stability of plasmids.</text>
</comment>
<evidence type="ECO:0000256" key="7">
    <source>
        <dbReference type="ARBA" id="ARBA00023172"/>
    </source>
</evidence>
<dbReference type="Pfam" id="PF02899">
    <property type="entry name" value="Phage_int_SAM_1"/>
    <property type="match status" value="1"/>
</dbReference>
<feature type="domain" description="Tyr recombinase" evidence="10">
    <location>
        <begin position="104"/>
        <end position="293"/>
    </location>
</feature>
<dbReference type="InterPro" id="IPR044068">
    <property type="entry name" value="CB"/>
</dbReference>
<reference evidence="12" key="2">
    <citation type="submission" date="2024-06" db="EMBL/GenBank/DDBJ databases">
        <authorList>
            <person name="Plum-Jensen L.E."/>
            <person name="Schramm A."/>
            <person name="Marshall I.P.G."/>
        </authorList>
    </citation>
    <scope>NUCLEOTIDE SEQUENCE</scope>
    <source>
        <strain evidence="12">Rat1</strain>
    </source>
</reference>
<feature type="active site" evidence="9">
    <location>
        <position position="271"/>
    </location>
</feature>
<dbReference type="GO" id="GO:0003677">
    <property type="term" value="F:DNA binding"/>
    <property type="evidence" value="ECO:0007669"/>
    <property type="project" value="UniProtKB-UniRule"/>
</dbReference>
<keyword evidence="2 9" id="KW-0963">Cytoplasm</keyword>
<dbReference type="InterPro" id="IPR013762">
    <property type="entry name" value="Integrase-like_cat_sf"/>
</dbReference>
<dbReference type="PANTHER" id="PTHR30349">
    <property type="entry name" value="PHAGE INTEGRASE-RELATED"/>
    <property type="match status" value="1"/>
</dbReference>
<comment type="subunit">
    <text evidence="9">Forms a cyclic heterotetrameric complex composed of two molecules of XerC and two molecules of XerD.</text>
</comment>
<dbReference type="HAMAP" id="MF_01808">
    <property type="entry name" value="Recomb_XerC_XerD"/>
    <property type="match status" value="1"/>
</dbReference>
<dbReference type="InterPro" id="IPR011010">
    <property type="entry name" value="DNA_brk_join_enz"/>
</dbReference>
<reference evidence="12" key="1">
    <citation type="journal article" date="2024" name="Syst. Appl. Microbiol.">
        <title>First single-strain enrichments of Electrothrix cable bacteria, description of E. aestuarii sp. nov. and E. rattekaaiensis sp. nov., and proposal of a cable bacteria taxonomy following the rules of the SeqCode.</title>
        <authorList>
            <person name="Plum-Jensen L.E."/>
            <person name="Schramm A."/>
            <person name="Marshall I.P.G."/>
        </authorList>
    </citation>
    <scope>NUCLEOTIDE SEQUENCE</scope>
    <source>
        <strain evidence="12">Rat1</strain>
    </source>
</reference>
<dbReference type="InterPro" id="IPR010998">
    <property type="entry name" value="Integrase_recombinase_N"/>
</dbReference>
<keyword evidence="7 9" id="KW-0233">DNA recombination</keyword>
<dbReference type="CDD" id="cd00798">
    <property type="entry name" value="INT_XerDC_C"/>
    <property type="match status" value="1"/>
</dbReference>
<dbReference type="GO" id="GO:0006313">
    <property type="term" value="P:DNA transposition"/>
    <property type="evidence" value="ECO:0007669"/>
    <property type="project" value="UniProtKB-UniRule"/>
</dbReference>
<name>A0AAU8LY47_9BACT</name>
<accession>A0AAU8LY47</accession>
<dbReference type="InterPro" id="IPR023009">
    <property type="entry name" value="Tyrosine_recombinase_XerC/XerD"/>
</dbReference>
<dbReference type="GO" id="GO:0007059">
    <property type="term" value="P:chromosome segregation"/>
    <property type="evidence" value="ECO:0007669"/>
    <property type="project" value="UniProtKB-UniRule"/>
</dbReference>
<dbReference type="GO" id="GO:0009037">
    <property type="term" value="F:tyrosine-based site-specific recombinase activity"/>
    <property type="evidence" value="ECO:0007669"/>
    <property type="project" value="UniProtKB-UniRule"/>
</dbReference>
<evidence type="ECO:0000259" key="11">
    <source>
        <dbReference type="PROSITE" id="PS51900"/>
    </source>
</evidence>
<dbReference type="AlphaFoldDB" id="A0AAU8LY47"/>
<feature type="active site" evidence="9">
    <location>
        <position position="248"/>
    </location>
</feature>
<evidence type="ECO:0000256" key="1">
    <source>
        <dbReference type="ARBA" id="ARBA00004496"/>
    </source>
</evidence>
<evidence type="ECO:0000256" key="8">
    <source>
        <dbReference type="ARBA" id="ARBA00023306"/>
    </source>
</evidence>